<comment type="caution">
    <text evidence="3">The sequence shown here is derived from an EMBL/GenBank/DDBJ whole genome shotgun (WGS) entry which is preliminary data.</text>
</comment>
<accession>A0A2P6TVE9</accession>
<sequence length="241" mass="24508">MWRAAALLVVLAVLAAHPAAGARDLQGLESSLPGGQAPASVQARGFWRGTTSAAASFGRKVVDAAAEEAGGALVGQVLESQSDGSSQGISPATLSSNFANNVAAMVAQGVGPAMQEALASQSSPTTADVLASLPSANQQPAASASAPDAIDLTLDSVVPKYLDQLYDLHFAKILQLATELRSADGVVDGQRVIAGLNSYLLVLQEQNYLALKEVLDFLAQDSQSSTQATTDSPTFGASGSP</sequence>
<name>A0A2P6TVE9_CHLSO</name>
<organism evidence="3 4">
    <name type="scientific">Chlorella sorokiniana</name>
    <name type="common">Freshwater green alga</name>
    <dbReference type="NCBI Taxonomy" id="3076"/>
    <lineage>
        <taxon>Eukaryota</taxon>
        <taxon>Viridiplantae</taxon>
        <taxon>Chlorophyta</taxon>
        <taxon>core chlorophytes</taxon>
        <taxon>Trebouxiophyceae</taxon>
        <taxon>Chlorellales</taxon>
        <taxon>Chlorellaceae</taxon>
        <taxon>Chlorella clade</taxon>
        <taxon>Chlorella</taxon>
    </lineage>
</organism>
<protein>
    <submittedName>
        <fullName evidence="3">Asparagine synthetase B</fullName>
    </submittedName>
</protein>
<feature type="signal peptide" evidence="2">
    <location>
        <begin position="1"/>
        <end position="21"/>
    </location>
</feature>
<feature type="chain" id="PRO_5015168865" evidence="2">
    <location>
        <begin position="22"/>
        <end position="241"/>
    </location>
</feature>
<proteinExistence type="predicted"/>
<evidence type="ECO:0000313" key="4">
    <source>
        <dbReference type="Proteomes" id="UP000239899"/>
    </source>
</evidence>
<dbReference type="Proteomes" id="UP000239899">
    <property type="component" value="Unassembled WGS sequence"/>
</dbReference>
<gene>
    <name evidence="3" type="ORF">C2E21_3585</name>
</gene>
<dbReference type="AlphaFoldDB" id="A0A2P6TVE9"/>
<feature type="region of interest" description="Disordered" evidence="1">
    <location>
        <begin position="222"/>
        <end position="241"/>
    </location>
</feature>
<evidence type="ECO:0000256" key="2">
    <source>
        <dbReference type="SAM" id="SignalP"/>
    </source>
</evidence>
<feature type="compositionally biased region" description="Low complexity" evidence="1">
    <location>
        <begin position="222"/>
        <end position="232"/>
    </location>
</feature>
<dbReference type="EMBL" id="LHPG02000006">
    <property type="protein sequence ID" value="PRW58042.1"/>
    <property type="molecule type" value="Genomic_DNA"/>
</dbReference>
<evidence type="ECO:0000256" key="1">
    <source>
        <dbReference type="SAM" id="MobiDB-lite"/>
    </source>
</evidence>
<keyword evidence="4" id="KW-1185">Reference proteome</keyword>
<keyword evidence="2" id="KW-0732">Signal</keyword>
<reference evidence="3 4" key="1">
    <citation type="journal article" date="2018" name="Plant J.">
        <title>Genome sequences of Chlorella sorokiniana UTEX 1602 and Micractinium conductrix SAG 241.80: implications to maltose excretion by a green alga.</title>
        <authorList>
            <person name="Arriola M.B."/>
            <person name="Velmurugan N."/>
            <person name="Zhang Y."/>
            <person name="Plunkett M.H."/>
            <person name="Hondzo H."/>
            <person name="Barney B.M."/>
        </authorList>
    </citation>
    <scope>NUCLEOTIDE SEQUENCE [LARGE SCALE GENOMIC DNA]</scope>
    <source>
        <strain evidence="4">UTEX 1602</strain>
    </source>
</reference>
<evidence type="ECO:0000313" key="3">
    <source>
        <dbReference type="EMBL" id="PRW58042.1"/>
    </source>
</evidence>